<evidence type="ECO:0000313" key="1">
    <source>
        <dbReference type="Proteomes" id="UP000095287"/>
    </source>
</evidence>
<dbReference type="AlphaFoldDB" id="A0A1I7Y1L3"/>
<name>A0A1I7Y1L3_9BILA</name>
<organism evidence="1 2">
    <name type="scientific">Steinernema glaseri</name>
    <dbReference type="NCBI Taxonomy" id="37863"/>
    <lineage>
        <taxon>Eukaryota</taxon>
        <taxon>Metazoa</taxon>
        <taxon>Ecdysozoa</taxon>
        <taxon>Nematoda</taxon>
        <taxon>Chromadorea</taxon>
        <taxon>Rhabditida</taxon>
        <taxon>Tylenchina</taxon>
        <taxon>Panagrolaimomorpha</taxon>
        <taxon>Strongyloidoidea</taxon>
        <taxon>Steinernematidae</taxon>
        <taxon>Steinernema</taxon>
    </lineage>
</organism>
<sequence>MEYDEPNDFAYLPVEIVTDICTQDVPDRVELLEPLATLSGTWGDVTRSKYVFDSAYDDKEYYARADLCADGRRRTYLRSDLVALKNDWSSFSFGHVTLSDFSSEATFRILPLCFGKIFLTGNHCAKQINAVLEALLERPITHITISQSQLQEGTRDLFKKFIMKPSVRSVRVHQQSITLKLPESIENDLYEFVKKPNFLELEAPLNSIPKLLDYWNSLTTFPNHMQRVRFSQPLTSELGRDIAARNPTSEGPLQCSCKDELKRRLNHAFYYYKHPNDRSKFIEVFIENPSIGFRQGNPSIGRGFTEMCLTSGFASEVTEFLDYGNFFFRSSQEAYYQDDRKNLEIKCIKNDYVGSMDPDD</sequence>
<keyword evidence="1" id="KW-1185">Reference proteome</keyword>
<dbReference type="Proteomes" id="UP000095287">
    <property type="component" value="Unplaced"/>
</dbReference>
<evidence type="ECO:0000313" key="2">
    <source>
        <dbReference type="WBParaSite" id="L893_g11806.t1"/>
    </source>
</evidence>
<proteinExistence type="predicted"/>
<accession>A0A1I7Y1L3</accession>
<reference evidence="2" key="1">
    <citation type="submission" date="2016-11" db="UniProtKB">
        <authorList>
            <consortium name="WormBaseParasite"/>
        </authorList>
    </citation>
    <scope>IDENTIFICATION</scope>
</reference>
<protein>
    <submittedName>
        <fullName evidence="2">F-box domain-containing protein</fullName>
    </submittedName>
</protein>
<dbReference type="WBParaSite" id="L893_g11806.t1">
    <property type="protein sequence ID" value="L893_g11806.t1"/>
    <property type="gene ID" value="L893_g11806"/>
</dbReference>